<comment type="similarity">
    <text evidence="6">Belongs to the ribose 1,5-bisphosphokinase family.</text>
</comment>
<accession>A0A6S7ALD1</accession>
<evidence type="ECO:0000256" key="1">
    <source>
        <dbReference type="ARBA" id="ARBA00000373"/>
    </source>
</evidence>
<dbReference type="NCBIfam" id="TIGR02322">
    <property type="entry name" value="phosphon_PhnN"/>
    <property type="match status" value="1"/>
</dbReference>
<keyword evidence="10" id="KW-1185">Reference proteome</keyword>
<proteinExistence type="inferred from homology"/>
<dbReference type="InterPro" id="IPR027417">
    <property type="entry name" value="P-loop_NTPase"/>
</dbReference>
<protein>
    <recommendedName>
        <fullName evidence="6">Ribose 1,5-bisphosphate phosphokinase PhnN</fullName>
        <ecNumber evidence="6">2.7.4.23</ecNumber>
    </recommendedName>
    <alternativeName>
        <fullName evidence="6">Ribose 1,5-bisphosphokinase</fullName>
    </alternativeName>
</protein>
<evidence type="ECO:0000256" key="3">
    <source>
        <dbReference type="ARBA" id="ARBA00022679"/>
    </source>
</evidence>
<organism evidence="9 10">
    <name type="scientific">Achromobacter kerstersii</name>
    <dbReference type="NCBI Taxonomy" id="1353890"/>
    <lineage>
        <taxon>Bacteria</taxon>
        <taxon>Pseudomonadati</taxon>
        <taxon>Pseudomonadota</taxon>
        <taxon>Betaproteobacteria</taxon>
        <taxon>Burkholderiales</taxon>
        <taxon>Alcaligenaceae</taxon>
        <taxon>Achromobacter</taxon>
    </lineage>
</organism>
<sequence>MTLPDPFPAPFPAASPAPSAAPVPSPSAAPLPTFVTPPASGARLIYLMGASGSGKDTLLRLLRAHLTDDEPVLVAHRYITRDSGGTEDALRLSTEEFARRAALGCFALRWASHGLHYGIGIEIDTWLAYGAAVIVNGSREHLEQAHARYPAMTAVEITVDPARLAERLAGRGRESAEQIVQRLSRATQAFAVPQSCALKRVSNDAEPEAAAATLLGIARDMLAR</sequence>
<evidence type="ECO:0000256" key="4">
    <source>
        <dbReference type="ARBA" id="ARBA00022741"/>
    </source>
</evidence>
<dbReference type="GO" id="GO:0005524">
    <property type="term" value="F:ATP binding"/>
    <property type="evidence" value="ECO:0007669"/>
    <property type="project" value="UniProtKB-KW"/>
</dbReference>
<evidence type="ECO:0000313" key="10">
    <source>
        <dbReference type="Proteomes" id="UP000494269"/>
    </source>
</evidence>
<dbReference type="SMART" id="SM00072">
    <property type="entry name" value="GuKc"/>
    <property type="match status" value="1"/>
</dbReference>
<evidence type="ECO:0000256" key="5">
    <source>
        <dbReference type="ARBA" id="ARBA00022840"/>
    </source>
</evidence>
<reference evidence="9 10" key="1">
    <citation type="submission" date="2020-04" db="EMBL/GenBank/DDBJ databases">
        <authorList>
            <person name="De Canck E."/>
        </authorList>
    </citation>
    <scope>NUCLEOTIDE SEQUENCE [LARGE SCALE GENOMIC DNA]</scope>
    <source>
        <strain evidence="9 10">LMG 3441</strain>
    </source>
</reference>
<comment type="catalytic activity">
    <reaction evidence="1 6">
        <text>alpha-D-ribose 1,5-bisphosphate + ATP = 5-phospho-alpha-D-ribose 1-diphosphate + ADP</text>
        <dbReference type="Rhea" id="RHEA:20109"/>
        <dbReference type="ChEBI" id="CHEBI:30616"/>
        <dbReference type="ChEBI" id="CHEBI:58017"/>
        <dbReference type="ChEBI" id="CHEBI:68688"/>
        <dbReference type="ChEBI" id="CHEBI:456216"/>
        <dbReference type="EC" id="2.7.4.23"/>
    </reaction>
</comment>
<dbReference type="InterPro" id="IPR008145">
    <property type="entry name" value="GK/Ca_channel_bsu"/>
</dbReference>
<dbReference type="EMBL" id="CADIJQ010000011">
    <property type="protein sequence ID" value="CAB3736172.1"/>
    <property type="molecule type" value="Genomic_DNA"/>
</dbReference>
<keyword evidence="5 6" id="KW-0067">ATP-binding</keyword>
<dbReference type="GO" id="GO:0019634">
    <property type="term" value="P:organic phosphonate metabolic process"/>
    <property type="evidence" value="ECO:0007669"/>
    <property type="project" value="UniProtKB-UniRule"/>
</dbReference>
<dbReference type="HAMAP" id="MF_00836">
    <property type="entry name" value="PhnN"/>
    <property type="match status" value="1"/>
</dbReference>
<dbReference type="Gene3D" id="3.40.50.300">
    <property type="entry name" value="P-loop containing nucleotide triphosphate hydrolases"/>
    <property type="match status" value="1"/>
</dbReference>
<keyword evidence="4 6" id="KW-0547">Nucleotide-binding</keyword>
<comment type="pathway">
    <text evidence="2 6">Metabolic intermediate biosynthesis; 5-phospho-alpha-D-ribose 1-diphosphate biosynthesis; 5-phospho-alpha-D-ribose 1-diphosphate from D-ribose 5-phosphate (route II): step 3/3.</text>
</comment>
<dbReference type="GO" id="GO:0033863">
    <property type="term" value="F:ribose 1,5-bisphosphate phosphokinase activity"/>
    <property type="evidence" value="ECO:0007669"/>
    <property type="project" value="UniProtKB-UniRule"/>
</dbReference>
<keyword evidence="3 6" id="KW-0808">Transferase</keyword>
<feature type="region of interest" description="Disordered" evidence="7">
    <location>
        <begin position="1"/>
        <end position="26"/>
    </location>
</feature>
<evidence type="ECO:0000259" key="8">
    <source>
        <dbReference type="SMART" id="SM00072"/>
    </source>
</evidence>
<dbReference type="Proteomes" id="UP000494269">
    <property type="component" value="Unassembled WGS sequence"/>
</dbReference>
<gene>
    <name evidence="6 9" type="primary">phnN</name>
    <name evidence="9" type="ORF">LMG3441_05152</name>
</gene>
<dbReference type="AlphaFoldDB" id="A0A6S7ALD1"/>
<evidence type="ECO:0000313" key="9">
    <source>
        <dbReference type="EMBL" id="CAB3736172.1"/>
    </source>
</evidence>
<dbReference type="EC" id="2.7.4.23" evidence="6"/>
<evidence type="ECO:0000256" key="2">
    <source>
        <dbReference type="ARBA" id="ARBA00005069"/>
    </source>
</evidence>
<dbReference type="UniPathway" id="UPA00087">
    <property type="reaction ID" value="UER00175"/>
</dbReference>
<dbReference type="InterPro" id="IPR012699">
    <property type="entry name" value="PhnN"/>
</dbReference>
<comment type="caution">
    <text evidence="6">Lacks conserved residue(s) required for the propagation of feature annotation.</text>
</comment>
<dbReference type="SUPFAM" id="SSF52540">
    <property type="entry name" value="P-loop containing nucleoside triphosphate hydrolases"/>
    <property type="match status" value="1"/>
</dbReference>
<dbReference type="GO" id="GO:0006015">
    <property type="term" value="P:5-phosphoribose 1-diphosphate biosynthetic process"/>
    <property type="evidence" value="ECO:0007669"/>
    <property type="project" value="UniProtKB-UniRule"/>
</dbReference>
<keyword evidence="9" id="KW-0418">Kinase</keyword>
<dbReference type="NCBIfam" id="NF007485">
    <property type="entry name" value="PRK10078.1"/>
    <property type="match status" value="1"/>
</dbReference>
<feature type="domain" description="Guanylate kinase/L-type calcium channel beta subunit" evidence="8">
    <location>
        <begin position="41"/>
        <end position="206"/>
    </location>
</feature>
<comment type="function">
    <text evidence="6">Catalyzes the phosphorylation of ribose 1,5-bisphosphate to 5-phospho-D-ribosyl alpha-1-diphosphate (PRPP).</text>
</comment>
<evidence type="ECO:0000256" key="7">
    <source>
        <dbReference type="SAM" id="MobiDB-lite"/>
    </source>
</evidence>
<name>A0A6S7ALD1_9BURK</name>
<evidence type="ECO:0000256" key="6">
    <source>
        <dbReference type="HAMAP-Rule" id="MF_00836"/>
    </source>
</evidence>